<dbReference type="EMBL" id="CADCVP010000040">
    <property type="protein sequence ID" value="CAA9474071.1"/>
    <property type="molecule type" value="Genomic_DNA"/>
</dbReference>
<feature type="non-terminal residue" evidence="1">
    <location>
        <position position="38"/>
    </location>
</feature>
<gene>
    <name evidence="1" type="ORF">AVDCRST_MAG69-295</name>
</gene>
<evidence type="ECO:0000313" key="1">
    <source>
        <dbReference type="EMBL" id="CAA9474071.1"/>
    </source>
</evidence>
<sequence length="38" mass="4348">DEQGAGRGRKRSFVLRERTIMFAGTERRCSVQPNNNPL</sequence>
<proteinExistence type="predicted"/>
<reference evidence="1" key="1">
    <citation type="submission" date="2020-02" db="EMBL/GenBank/DDBJ databases">
        <authorList>
            <person name="Meier V. D."/>
        </authorList>
    </citation>
    <scope>NUCLEOTIDE SEQUENCE</scope>
    <source>
        <strain evidence="1">AVDCRST_MAG69</strain>
    </source>
</reference>
<protein>
    <submittedName>
        <fullName evidence="1">Uncharacterized protein</fullName>
    </submittedName>
</protein>
<feature type="non-terminal residue" evidence="1">
    <location>
        <position position="1"/>
    </location>
</feature>
<name>A0A6J4RI26_9ACTN</name>
<organism evidence="1">
    <name type="scientific">uncultured Solirubrobacteraceae bacterium</name>
    <dbReference type="NCBI Taxonomy" id="1162706"/>
    <lineage>
        <taxon>Bacteria</taxon>
        <taxon>Bacillati</taxon>
        <taxon>Actinomycetota</taxon>
        <taxon>Thermoleophilia</taxon>
        <taxon>Solirubrobacterales</taxon>
        <taxon>Solirubrobacteraceae</taxon>
        <taxon>environmental samples</taxon>
    </lineage>
</organism>
<dbReference type="AlphaFoldDB" id="A0A6J4RI26"/>
<accession>A0A6J4RI26</accession>